<reference evidence="2 3" key="1">
    <citation type="journal article" date="2024" name="G3 (Bethesda)">
        <title>Genome assembly of Hibiscus sabdariffa L. provides insights into metabolisms of medicinal natural products.</title>
        <authorList>
            <person name="Kim T."/>
        </authorList>
    </citation>
    <scope>NUCLEOTIDE SEQUENCE [LARGE SCALE GENOMIC DNA]</scope>
    <source>
        <strain evidence="2">TK-2024</strain>
        <tissue evidence="2">Old leaves</tissue>
    </source>
</reference>
<evidence type="ECO:0000313" key="2">
    <source>
        <dbReference type="EMBL" id="KAK8510329.1"/>
    </source>
</evidence>
<gene>
    <name evidence="2" type="ORF">V6N12_073400</name>
</gene>
<feature type="region of interest" description="Disordered" evidence="1">
    <location>
        <begin position="1"/>
        <end position="26"/>
    </location>
</feature>
<dbReference type="Proteomes" id="UP001472677">
    <property type="component" value="Unassembled WGS sequence"/>
</dbReference>
<protein>
    <submittedName>
        <fullName evidence="2">Uncharacterized protein</fullName>
    </submittedName>
</protein>
<name>A0ABR2BT66_9ROSI</name>
<feature type="compositionally biased region" description="Basic and acidic residues" evidence="1">
    <location>
        <begin position="1"/>
        <end position="13"/>
    </location>
</feature>
<proteinExistence type="predicted"/>
<sequence>MHDSAQICHDGKSPSRGVGGKSPAWAGKSALAGNMPDSTQLCRGRFTNSGPADVIVAALAGSECYQPGTA</sequence>
<dbReference type="EMBL" id="JBBPBM010000087">
    <property type="protein sequence ID" value="KAK8510329.1"/>
    <property type="molecule type" value="Genomic_DNA"/>
</dbReference>
<evidence type="ECO:0000313" key="3">
    <source>
        <dbReference type="Proteomes" id="UP001472677"/>
    </source>
</evidence>
<accession>A0ABR2BT66</accession>
<keyword evidence="3" id="KW-1185">Reference proteome</keyword>
<organism evidence="2 3">
    <name type="scientific">Hibiscus sabdariffa</name>
    <name type="common">roselle</name>
    <dbReference type="NCBI Taxonomy" id="183260"/>
    <lineage>
        <taxon>Eukaryota</taxon>
        <taxon>Viridiplantae</taxon>
        <taxon>Streptophyta</taxon>
        <taxon>Embryophyta</taxon>
        <taxon>Tracheophyta</taxon>
        <taxon>Spermatophyta</taxon>
        <taxon>Magnoliopsida</taxon>
        <taxon>eudicotyledons</taxon>
        <taxon>Gunneridae</taxon>
        <taxon>Pentapetalae</taxon>
        <taxon>rosids</taxon>
        <taxon>malvids</taxon>
        <taxon>Malvales</taxon>
        <taxon>Malvaceae</taxon>
        <taxon>Malvoideae</taxon>
        <taxon>Hibiscus</taxon>
    </lineage>
</organism>
<comment type="caution">
    <text evidence="2">The sequence shown here is derived from an EMBL/GenBank/DDBJ whole genome shotgun (WGS) entry which is preliminary data.</text>
</comment>
<evidence type="ECO:0000256" key="1">
    <source>
        <dbReference type="SAM" id="MobiDB-lite"/>
    </source>
</evidence>